<dbReference type="Proteomes" id="UP000323930">
    <property type="component" value="Unassembled WGS sequence"/>
</dbReference>
<dbReference type="OrthoDB" id="5140926at2"/>
<dbReference type="EMBL" id="VSDQ01000679">
    <property type="protein sequence ID" value="TYA74741.1"/>
    <property type="molecule type" value="Genomic_DNA"/>
</dbReference>
<feature type="domain" description="DUF2326" evidence="2">
    <location>
        <begin position="447"/>
        <end position="571"/>
    </location>
</feature>
<evidence type="ECO:0000259" key="2">
    <source>
        <dbReference type="Pfam" id="PF10088"/>
    </source>
</evidence>
<keyword evidence="4" id="KW-1185">Reference proteome</keyword>
<comment type="caution">
    <text evidence="3">The sequence shown here is derived from an EMBL/GenBank/DDBJ whole genome shotgun (WGS) entry which is preliminary data.</text>
</comment>
<protein>
    <submittedName>
        <fullName evidence="3">DUF2326 domain-containing protein</fullName>
    </submittedName>
</protein>
<organism evidence="3 4">
    <name type="scientific">Seonamhaeicola marinus</name>
    <dbReference type="NCBI Taxonomy" id="1912246"/>
    <lineage>
        <taxon>Bacteria</taxon>
        <taxon>Pseudomonadati</taxon>
        <taxon>Bacteroidota</taxon>
        <taxon>Flavobacteriia</taxon>
        <taxon>Flavobacteriales</taxon>
        <taxon>Flavobacteriaceae</taxon>
    </lineage>
</organism>
<keyword evidence="1" id="KW-0175">Coiled coil</keyword>
<name>A0A5D0HV02_9FLAO</name>
<dbReference type="InterPro" id="IPR027417">
    <property type="entry name" value="P-loop_NTPase"/>
</dbReference>
<evidence type="ECO:0000313" key="4">
    <source>
        <dbReference type="Proteomes" id="UP000323930"/>
    </source>
</evidence>
<accession>A0A5D0HV02</accession>
<feature type="coiled-coil region" evidence="1">
    <location>
        <begin position="388"/>
        <end position="422"/>
    </location>
</feature>
<dbReference type="SUPFAM" id="SSF52540">
    <property type="entry name" value="P-loop containing nucleoside triphosphate hydrolases"/>
    <property type="match status" value="1"/>
</dbReference>
<sequence>MFLKSLQIINIKNSSVIREIAFRNGINLIVDESEESITGNNIGKTTVLKLIDFCFGANKNNVWQDPENPKEVYSLVKNFLIDNEVLVVLTLSESLNSTEENDVVIERNFLSSRKTVIRRINGQAYTDEEFEDELKELFFPNLVAEKPSFRQIISHNIRYKDLSINNTLKTLDKFTSDAEYETLYLYLLGCEFNDGNQKQEIIQNIRQEDNFRKRLEKFQTKSAYETTLSLIENDIEELNIKKSKLNLNENFDSDLNKLNQIKYEINKLSSEISKINIRKELIIEAKNDLEANKSEIDLPQLEQIYNQATDILGELQKSFENMVNYHNQMITEKAKFIDNELPNLEQKLEQKNKQLDTLLGQESNLSKVIAKSDSFEELELLISQLTEKYRLKGEYENTIQQLQQVEDNLSSYNDKLKEIDEALFSDEFEEKVKTQLNKFNKYFSSVSEYLYDEKYALKYEKVTNRKGQRLYKFSAFNTNFSSGKKQGEISCFDIAYILFARNEEMPSMDFLLNDKKELMHDNQLVKIAQFVNETDIQFVASILKDKLPVELNNPDNFILELSEDNKLFRIENS</sequence>
<gene>
    <name evidence="3" type="ORF">FUA24_15640</name>
</gene>
<feature type="coiled-coil region" evidence="1">
    <location>
        <begin position="221"/>
        <end position="248"/>
    </location>
</feature>
<dbReference type="Pfam" id="PF10088">
    <property type="entry name" value="DUF2326"/>
    <property type="match status" value="1"/>
</dbReference>
<dbReference type="InterPro" id="IPR018760">
    <property type="entry name" value="DUF2326"/>
</dbReference>
<dbReference type="RefSeq" id="WP_148543983.1">
    <property type="nucleotide sequence ID" value="NZ_VSDQ01000679.1"/>
</dbReference>
<dbReference type="Gene3D" id="3.40.50.300">
    <property type="entry name" value="P-loop containing nucleotide triphosphate hydrolases"/>
    <property type="match status" value="1"/>
</dbReference>
<evidence type="ECO:0000256" key="1">
    <source>
        <dbReference type="SAM" id="Coils"/>
    </source>
</evidence>
<proteinExistence type="predicted"/>
<reference evidence="3 4" key="1">
    <citation type="submission" date="2019-08" db="EMBL/GenBank/DDBJ databases">
        <title>Seonamhaeicola sediminis sp. nov., isolated from marine sediment.</title>
        <authorList>
            <person name="Cao W.R."/>
        </authorList>
    </citation>
    <scope>NUCLEOTIDE SEQUENCE [LARGE SCALE GENOMIC DNA]</scope>
    <source>
        <strain evidence="3 4">B011</strain>
    </source>
</reference>
<evidence type="ECO:0000313" key="3">
    <source>
        <dbReference type="EMBL" id="TYA74741.1"/>
    </source>
</evidence>
<feature type="coiled-coil region" evidence="1">
    <location>
        <begin position="334"/>
        <end position="361"/>
    </location>
</feature>
<dbReference type="AlphaFoldDB" id="A0A5D0HV02"/>